<gene>
    <name evidence="5" type="ORF">KEM09_09430</name>
</gene>
<keyword evidence="6" id="KW-1185">Reference proteome</keyword>
<evidence type="ECO:0000256" key="3">
    <source>
        <dbReference type="SAM" id="Coils"/>
    </source>
</evidence>
<keyword evidence="2 4" id="KW-0732">Signal</keyword>
<protein>
    <submittedName>
        <fullName evidence="5">OmpH family outer membrane protein</fullName>
    </submittedName>
</protein>
<dbReference type="InterPro" id="IPR024930">
    <property type="entry name" value="Skp_dom_sf"/>
</dbReference>
<dbReference type="Proteomes" id="UP000721861">
    <property type="component" value="Unassembled WGS sequence"/>
</dbReference>
<feature type="signal peptide" evidence="4">
    <location>
        <begin position="1"/>
        <end position="20"/>
    </location>
</feature>
<dbReference type="InterPro" id="IPR005632">
    <property type="entry name" value="Chaperone_Skp"/>
</dbReference>
<name>A0ABS5KBA7_9BACT</name>
<evidence type="ECO:0000313" key="6">
    <source>
        <dbReference type="Proteomes" id="UP000721861"/>
    </source>
</evidence>
<proteinExistence type="inferred from homology"/>
<feature type="coiled-coil region" evidence="3">
    <location>
        <begin position="38"/>
        <end position="72"/>
    </location>
</feature>
<evidence type="ECO:0000256" key="1">
    <source>
        <dbReference type="ARBA" id="ARBA00009091"/>
    </source>
</evidence>
<keyword evidence="3" id="KW-0175">Coiled coil</keyword>
<reference evidence="5 6" key="1">
    <citation type="journal article" date="2014" name="Int. J. Syst. Evol. Microbiol.">
        <title>Carboxylicivirga gen. nov. in the family Marinilabiliaceae with two novel species, Carboxylicivirga mesophila sp. nov. and Carboxylicivirga taeanensis sp. nov., and reclassification of Cytophaga fermentans as Saccharicrinis fermentans gen. nov., comb. nov.</title>
        <authorList>
            <person name="Yang S.H."/>
            <person name="Seo H.S."/>
            <person name="Woo J.H."/>
            <person name="Oh H.M."/>
            <person name="Jang H."/>
            <person name="Lee J.H."/>
            <person name="Kim S.J."/>
            <person name="Kwon K.K."/>
        </authorList>
    </citation>
    <scope>NUCLEOTIDE SEQUENCE [LARGE SCALE GENOMIC DNA]</scope>
    <source>
        <strain evidence="5 6">JCM 18290</strain>
    </source>
</reference>
<dbReference type="RefSeq" id="WP_212227850.1">
    <property type="nucleotide sequence ID" value="NZ_JAGUCN010000009.1"/>
</dbReference>
<evidence type="ECO:0000256" key="2">
    <source>
        <dbReference type="ARBA" id="ARBA00022729"/>
    </source>
</evidence>
<dbReference type="Pfam" id="PF03938">
    <property type="entry name" value="OmpH"/>
    <property type="match status" value="1"/>
</dbReference>
<organism evidence="5 6">
    <name type="scientific">Carboxylicivirga mesophila</name>
    <dbReference type="NCBI Taxonomy" id="1166478"/>
    <lineage>
        <taxon>Bacteria</taxon>
        <taxon>Pseudomonadati</taxon>
        <taxon>Bacteroidota</taxon>
        <taxon>Bacteroidia</taxon>
        <taxon>Marinilabiliales</taxon>
        <taxon>Marinilabiliaceae</taxon>
        <taxon>Carboxylicivirga</taxon>
    </lineage>
</organism>
<evidence type="ECO:0000313" key="5">
    <source>
        <dbReference type="EMBL" id="MBS2211623.1"/>
    </source>
</evidence>
<dbReference type="EMBL" id="JAGUCN010000009">
    <property type="protein sequence ID" value="MBS2211623.1"/>
    <property type="molecule type" value="Genomic_DNA"/>
</dbReference>
<dbReference type="SUPFAM" id="SSF111384">
    <property type="entry name" value="OmpH-like"/>
    <property type="match status" value="1"/>
</dbReference>
<dbReference type="PANTHER" id="PTHR35089">
    <property type="entry name" value="CHAPERONE PROTEIN SKP"/>
    <property type="match status" value="1"/>
</dbReference>
<evidence type="ECO:0000256" key="4">
    <source>
        <dbReference type="SAM" id="SignalP"/>
    </source>
</evidence>
<accession>A0ABS5KBA7</accession>
<dbReference type="SMART" id="SM00935">
    <property type="entry name" value="OmpH"/>
    <property type="match status" value="1"/>
</dbReference>
<dbReference type="Gene3D" id="3.30.910.20">
    <property type="entry name" value="Skp domain"/>
    <property type="match status" value="1"/>
</dbReference>
<comment type="similarity">
    <text evidence="1">Belongs to the Skp family.</text>
</comment>
<dbReference type="PANTHER" id="PTHR35089:SF1">
    <property type="entry name" value="CHAPERONE PROTEIN SKP"/>
    <property type="match status" value="1"/>
</dbReference>
<sequence length="170" mass="19445">MKIYYTLVVVFLLAIGSVNAQQPMKFGHINSAEILQAMPELKAIEEQMEAEFEQKESQLMTMQQDLQTKQQNYQQEVESLSPAERQAREQELMELNQKVQNFYLLSQQQIQAKQNELQAPVIQKMQAAIQEVGDEEGFLYIFEMTSRVPVFASDKSIDVGALVKAKLGIQ</sequence>
<comment type="caution">
    <text evidence="5">The sequence shown here is derived from an EMBL/GenBank/DDBJ whole genome shotgun (WGS) entry which is preliminary data.</text>
</comment>
<feature type="chain" id="PRO_5047212447" evidence="4">
    <location>
        <begin position="21"/>
        <end position="170"/>
    </location>
</feature>